<dbReference type="Proteomes" id="UP000031549">
    <property type="component" value="Unassembled WGS sequence"/>
</dbReference>
<proteinExistence type="predicted"/>
<dbReference type="RefSeq" id="WP_039754300.1">
    <property type="nucleotide sequence ID" value="NZ_JTCM02000149.1"/>
</dbReference>
<dbReference type="EMBL" id="JTCM02000149">
    <property type="protein sequence ID" value="NEU77033.1"/>
    <property type="molecule type" value="Genomic_DNA"/>
</dbReference>
<evidence type="ECO:0000313" key="2">
    <source>
        <dbReference type="Proteomes" id="UP000031549"/>
    </source>
</evidence>
<organism evidence="1 2">
    <name type="scientific">Hassallia byssoidea VB512170</name>
    <dbReference type="NCBI Taxonomy" id="1304833"/>
    <lineage>
        <taxon>Bacteria</taxon>
        <taxon>Bacillati</taxon>
        <taxon>Cyanobacteriota</taxon>
        <taxon>Cyanophyceae</taxon>
        <taxon>Nostocales</taxon>
        <taxon>Tolypothrichaceae</taxon>
        <taxon>Hassallia</taxon>
    </lineage>
</organism>
<comment type="caution">
    <text evidence="1">The sequence shown here is derived from an EMBL/GenBank/DDBJ whole genome shotgun (WGS) entry which is preliminary data.</text>
</comment>
<evidence type="ECO:0000313" key="1">
    <source>
        <dbReference type="EMBL" id="NEU77033.1"/>
    </source>
</evidence>
<accession>A0A846HJ25</accession>
<sequence>MSSHRIKMRLSGTKEDLEKWLWFVGKMDQKGLVEIINRSEAYPNRGESKESRVYLEINLNIED</sequence>
<name>A0A846HJ25_9CYAN</name>
<protein>
    <submittedName>
        <fullName evidence="1">Uncharacterized protein</fullName>
    </submittedName>
</protein>
<reference evidence="1 2" key="1">
    <citation type="journal article" date="2015" name="Genome Announc.">
        <title>Draft Genome Sequence of Cyanobacterium Hassallia byssoidea Strain VB512170, Isolated from Monuments in India.</title>
        <authorList>
            <person name="Singh D."/>
            <person name="Chandrababunaidu M.M."/>
            <person name="Panda A."/>
            <person name="Sen D."/>
            <person name="Bhattacharyya S."/>
            <person name="Adhikary S.P."/>
            <person name="Tripathy S."/>
        </authorList>
    </citation>
    <scope>NUCLEOTIDE SEQUENCE [LARGE SCALE GENOMIC DNA]</scope>
    <source>
        <strain evidence="1 2">VB512170</strain>
    </source>
</reference>
<keyword evidence="2" id="KW-1185">Reference proteome</keyword>
<gene>
    <name evidence="1" type="ORF">PI95_032180</name>
</gene>
<dbReference type="AlphaFoldDB" id="A0A846HJ25"/>